<gene>
    <name evidence="6" type="ORF">NEMVEDRAFT_v1g108011</name>
</gene>
<dbReference type="PROSITE" id="PS50174">
    <property type="entry name" value="G_PATCH"/>
    <property type="match status" value="1"/>
</dbReference>
<dbReference type="InterPro" id="IPR025239">
    <property type="entry name" value="DUF4187"/>
</dbReference>
<evidence type="ECO:0000313" key="7">
    <source>
        <dbReference type="Proteomes" id="UP000001593"/>
    </source>
</evidence>
<name>A7S7M8_NEMVE</name>
<organism evidence="6 7">
    <name type="scientific">Nematostella vectensis</name>
    <name type="common">Starlet sea anemone</name>
    <dbReference type="NCBI Taxonomy" id="45351"/>
    <lineage>
        <taxon>Eukaryota</taxon>
        <taxon>Metazoa</taxon>
        <taxon>Cnidaria</taxon>
        <taxon>Anthozoa</taxon>
        <taxon>Hexacorallia</taxon>
        <taxon>Actiniaria</taxon>
        <taxon>Edwardsiidae</taxon>
        <taxon>Nematostella</taxon>
    </lineage>
</organism>
<evidence type="ECO:0000256" key="3">
    <source>
        <dbReference type="ARBA" id="ARBA00030688"/>
    </source>
</evidence>
<evidence type="ECO:0000256" key="2">
    <source>
        <dbReference type="ARBA" id="ARBA00021978"/>
    </source>
</evidence>
<dbReference type="Pfam" id="PF01585">
    <property type="entry name" value="G-patch"/>
    <property type="match status" value="1"/>
</dbReference>
<dbReference type="EMBL" id="DS469594">
    <property type="protein sequence ID" value="EDO40224.1"/>
    <property type="molecule type" value="Genomic_DNA"/>
</dbReference>
<feature type="compositionally biased region" description="Basic and acidic residues" evidence="4">
    <location>
        <begin position="50"/>
        <end position="64"/>
    </location>
</feature>
<keyword evidence="7" id="KW-1185">Reference proteome</keyword>
<dbReference type="PANTHER" id="PTHR21032:SF0">
    <property type="entry name" value="G PATCH DOMAIN-CONTAINING PROTEIN 11"/>
    <property type="match status" value="1"/>
</dbReference>
<evidence type="ECO:0000256" key="1">
    <source>
        <dbReference type="ARBA" id="ARBA00007140"/>
    </source>
</evidence>
<feature type="compositionally biased region" description="Basic and acidic residues" evidence="4">
    <location>
        <begin position="129"/>
        <end position="150"/>
    </location>
</feature>
<feature type="compositionally biased region" description="Acidic residues" evidence="4">
    <location>
        <begin position="194"/>
        <end position="213"/>
    </location>
</feature>
<dbReference type="InterPro" id="IPR000467">
    <property type="entry name" value="G_patch_dom"/>
</dbReference>
<feature type="region of interest" description="Disordered" evidence="4">
    <location>
        <begin position="50"/>
        <end position="69"/>
    </location>
</feature>
<dbReference type="SMART" id="SM00443">
    <property type="entry name" value="G_patch"/>
    <property type="match status" value="1"/>
</dbReference>
<proteinExistence type="inferred from homology"/>
<sequence length="261" mass="30119">MADGGDEEEDYMSDKFLFGAADTRPGLPILKRVAKQYNKDERHKVLNEKNKIKPIKEREKEQREQGMASAIDNSNVGFALLQKMGYKKGAGLGKEGTGRADPIPIAIKTDRGGLGRETQIKRQQQKKQTLREETAKKRTKLEQHQREHFRQQISNKFAEKKIKSDLYKSQKACEQLDKAKGQLCKLEWFWPQETSEEEEEENEEEKDDEEDGSELQPHEMLRELTAYLRTQHLYCIWCGTTFDDPEDLADNCPGDTAAEHD</sequence>
<dbReference type="eggNOG" id="KOG1994">
    <property type="taxonomic scope" value="Eukaryota"/>
</dbReference>
<dbReference type="OrthoDB" id="786951at2759"/>
<feature type="region of interest" description="Disordered" evidence="4">
    <location>
        <begin position="93"/>
        <end position="154"/>
    </location>
</feature>
<dbReference type="HOGENOM" id="CLU_046724_3_1_1"/>
<feature type="region of interest" description="Disordered" evidence="4">
    <location>
        <begin position="191"/>
        <end position="220"/>
    </location>
</feature>
<dbReference type="KEGG" id="nve:5511924"/>
<feature type="domain" description="G-patch" evidence="5">
    <location>
        <begin position="73"/>
        <end position="119"/>
    </location>
</feature>
<dbReference type="Pfam" id="PF13821">
    <property type="entry name" value="DUF4187"/>
    <property type="match status" value="1"/>
</dbReference>
<feature type="compositionally biased region" description="Basic and acidic residues" evidence="4">
    <location>
        <begin position="108"/>
        <end position="120"/>
    </location>
</feature>
<dbReference type="InterPro" id="IPR039249">
    <property type="entry name" value="GPATCH11"/>
</dbReference>
<evidence type="ECO:0000259" key="5">
    <source>
        <dbReference type="PROSITE" id="PS50174"/>
    </source>
</evidence>
<reference evidence="6 7" key="1">
    <citation type="journal article" date="2007" name="Science">
        <title>Sea anemone genome reveals ancestral eumetazoan gene repertoire and genomic organization.</title>
        <authorList>
            <person name="Putnam N.H."/>
            <person name="Srivastava M."/>
            <person name="Hellsten U."/>
            <person name="Dirks B."/>
            <person name="Chapman J."/>
            <person name="Salamov A."/>
            <person name="Terry A."/>
            <person name="Shapiro H."/>
            <person name="Lindquist E."/>
            <person name="Kapitonov V.V."/>
            <person name="Jurka J."/>
            <person name="Genikhovich G."/>
            <person name="Grigoriev I.V."/>
            <person name="Lucas S.M."/>
            <person name="Steele R.E."/>
            <person name="Finnerty J.R."/>
            <person name="Technau U."/>
            <person name="Martindale M.Q."/>
            <person name="Rokhsar D.S."/>
        </authorList>
    </citation>
    <scope>NUCLEOTIDE SEQUENCE [LARGE SCALE GENOMIC DNA]</scope>
    <source>
        <strain evidence="7">CH2 X CH6</strain>
    </source>
</reference>
<accession>A7S7M8</accession>
<dbReference type="AlphaFoldDB" id="A7S7M8"/>
<dbReference type="PhylomeDB" id="A7S7M8"/>
<dbReference type="InParanoid" id="A7S7M8"/>
<dbReference type="PANTHER" id="PTHR21032">
    <property type="entry name" value="G PATCH DOMAIN-CONTAINING PROTEIN 11"/>
    <property type="match status" value="1"/>
</dbReference>
<dbReference type="Proteomes" id="UP000001593">
    <property type="component" value="Unassembled WGS sequence"/>
</dbReference>
<dbReference type="OMA" id="DYMNMVI"/>
<dbReference type="SMART" id="SM01173">
    <property type="entry name" value="DUF4187"/>
    <property type="match status" value="1"/>
</dbReference>
<dbReference type="GO" id="GO:0003676">
    <property type="term" value="F:nucleic acid binding"/>
    <property type="evidence" value="ECO:0007669"/>
    <property type="project" value="InterPro"/>
</dbReference>
<protein>
    <recommendedName>
        <fullName evidence="2">G patch domain-containing protein 11</fullName>
    </recommendedName>
    <alternativeName>
        <fullName evidence="3">Coiled-coil domain-containing protein 75</fullName>
    </alternativeName>
</protein>
<dbReference type="GO" id="GO:0000776">
    <property type="term" value="C:kinetochore"/>
    <property type="evidence" value="ECO:0000318"/>
    <property type="project" value="GO_Central"/>
</dbReference>
<comment type="similarity">
    <text evidence="1">Belongs to the GPATCH11 family.</text>
</comment>
<evidence type="ECO:0000256" key="4">
    <source>
        <dbReference type="SAM" id="MobiDB-lite"/>
    </source>
</evidence>
<dbReference type="STRING" id="45351.A7S7M8"/>
<evidence type="ECO:0000313" key="6">
    <source>
        <dbReference type="EMBL" id="EDO40224.1"/>
    </source>
</evidence>